<dbReference type="EMBL" id="LGRX02027487">
    <property type="protein sequence ID" value="KAK3249270.1"/>
    <property type="molecule type" value="Genomic_DNA"/>
</dbReference>
<name>A0AAE0C8E7_9CHLO</name>
<dbReference type="InterPro" id="IPR011989">
    <property type="entry name" value="ARM-like"/>
</dbReference>
<dbReference type="Pfam" id="PF13646">
    <property type="entry name" value="HEAT_2"/>
    <property type="match status" value="1"/>
</dbReference>
<sequence>MALRRTNTLDVKKCAALGPRNRNNIIQAALEALAALEEHAAHHAGAIAARLQAPHAEASAALLEHADEDVRRAAVEALGGWGSIRLPCRRPNPRHAWEIPTAVRKIAVKALGGWGHLGAACGQISGTAGAWRLGEHAAPHAGAIVALLEHANGGVTRAAVKALGRLGEHAAPHAGAIVAQLEHARAEVRWAAVQALVRLGEHAVPHAGAIAALLEHANGDVRKAAVEALGRLGEHAAPHAGAIVARLEHADEAVRAIAARLEDDTEEVWVAAVEALRPMSGLSRHGWKIPMQA</sequence>
<evidence type="ECO:0008006" key="3">
    <source>
        <dbReference type="Google" id="ProtNLM"/>
    </source>
</evidence>
<evidence type="ECO:0000313" key="1">
    <source>
        <dbReference type="EMBL" id="KAK3249270.1"/>
    </source>
</evidence>
<dbReference type="SUPFAM" id="SSF48371">
    <property type="entry name" value="ARM repeat"/>
    <property type="match status" value="1"/>
</dbReference>
<proteinExistence type="predicted"/>
<comment type="caution">
    <text evidence="1">The sequence shown here is derived from an EMBL/GenBank/DDBJ whole genome shotgun (WGS) entry which is preliminary data.</text>
</comment>
<dbReference type="InterPro" id="IPR016024">
    <property type="entry name" value="ARM-type_fold"/>
</dbReference>
<evidence type="ECO:0000313" key="2">
    <source>
        <dbReference type="Proteomes" id="UP001190700"/>
    </source>
</evidence>
<dbReference type="Proteomes" id="UP001190700">
    <property type="component" value="Unassembled WGS sequence"/>
</dbReference>
<dbReference type="Gene3D" id="1.25.10.10">
    <property type="entry name" value="Leucine-rich Repeat Variant"/>
    <property type="match status" value="2"/>
</dbReference>
<protein>
    <recommendedName>
        <fullName evidence="3">HEAT repeat domain-containing protein</fullName>
    </recommendedName>
</protein>
<organism evidence="1 2">
    <name type="scientific">Cymbomonas tetramitiformis</name>
    <dbReference type="NCBI Taxonomy" id="36881"/>
    <lineage>
        <taxon>Eukaryota</taxon>
        <taxon>Viridiplantae</taxon>
        <taxon>Chlorophyta</taxon>
        <taxon>Pyramimonadophyceae</taxon>
        <taxon>Pyramimonadales</taxon>
        <taxon>Pyramimonadaceae</taxon>
        <taxon>Cymbomonas</taxon>
    </lineage>
</organism>
<accession>A0AAE0C8E7</accession>
<reference evidence="1 2" key="1">
    <citation type="journal article" date="2015" name="Genome Biol. Evol.">
        <title>Comparative Genomics of a Bacterivorous Green Alga Reveals Evolutionary Causalities and Consequences of Phago-Mixotrophic Mode of Nutrition.</title>
        <authorList>
            <person name="Burns J.A."/>
            <person name="Paasch A."/>
            <person name="Narechania A."/>
            <person name="Kim E."/>
        </authorList>
    </citation>
    <scope>NUCLEOTIDE SEQUENCE [LARGE SCALE GENOMIC DNA]</scope>
    <source>
        <strain evidence="1 2">PLY_AMNH</strain>
    </source>
</reference>
<keyword evidence="2" id="KW-1185">Reference proteome</keyword>
<dbReference type="AlphaFoldDB" id="A0AAE0C8E7"/>
<gene>
    <name evidence="1" type="ORF">CYMTET_41293</name>
</gene>